<proteinExistence type="predicted"/>
<accession>A0A5S3V9Y4</accession>
<name>A0A5S3V9Y4_9GAMM</name>
<organism evidence="1 4">
    <name type="scientific">Pseudoalteromonas aurantia</name>
    <dbReference type="NCBI Taxonomy" id="43654"/>
    <lineage>
        <taxon>Bacteria</taxon>
        <taxon>Pseudomonadati</taxon>
        <taxon>Pseudomonadota</taxon>
        <taxon>Gammaproteobacteria</taxon>
        <taxon>Alteromonadales</taxon>
        <taxon>Pseudoalteromonadaceae</taxon>
        <taxon>Pseudoalteromonas</taxon>
    </lineage>
</organism>
<dbReference type="Proteomes" id="UP000307164">
    <property type="component" value="Unassembled WGS sequence"/>
</dbReference>
<reference evidence="3 4" key="1">
    <citation type="submission" date="2018-01" db="EMBL/GenBank/DDBJ databases">
        <authorList>
            <person name="Paulsen S."/>
            <person name="Gram L.K."/>
        </authorList>
    </citation>
    <scope>NUCLEOTIDE SEQUENCE [LARGE SCALE GENOMIC DNA]</scope>
    <source>
        <strain evidence="1 4">S3790</strain>
        <strain evidence="2 3">S3895</strain>
    </source>
</reference>
<dbReference type="AlphaFoldDB" id="A0A5S3V9Y4"/>
<keyword evidence="3" id="KW-1185">Reference proteome</keyword>
<dbReference type="RefSeq" id="WP_138591579.1">
    <property type="nucleotide sequence ID" value="NZ_PNBW01000040.1"/>
</dbReference>
<dbReference type="EMBL" id="PNBX01000033">
    <property type="protein sequence ID" value="TMO68549.1"/>
    <property type="molecule type" value="Genomic_DNA"/>
</dbReference>
<dbReference type="OrthoDB" id="7531957at2"/>
<evidence type="ECO:0008006" key="5">
    <source>
        <dbReference type="Google" id="ProtNLM"/>
    </source>
</evidence>
<dbReference type="Proteomes" id="UP000307217">
    <property type="component" value="Unassembled WGS sequence"/>
</dbReference>
<evidence type="ECO:0000313" key="1">
    <source>
        <dbReference type="EMBL" id="TMO68549.1"/>
    </source>
</evidence>
<reference evidence="3 4" key="2">
    <citation type="submission" date="2019-06" db="EMBL/GenBank/DDBJ databases">
        <title>Co-occurence of chitin degradation, pigmentation and bioactivity in marine Pseudoalteromonas.</title>
        <authorList>
            <person name="Sonnenschein E.C."/>
            <person name="Bech P.K."/>
        </authorList>
    </citation>
    <scope>NUCLEOTIDE SEQUENCE [LARGE SCALE GENOMIC DNA]</scope>
    <source>
        <strain evidence="4">S3790</strain>
        <strain evidence="2 3">S3895</strain>
    </source>
</reference>
<gene>
    <name evidence="1" type="ORF">CWC19_09035</name>
    <name evidence="2" type="ORF">CWC20_08535</name>
</gene>
<protein>
    <recommendedName>
        <fullName evidence="5">Porin</fullName>
    </recommendedName>
</protein>
<reference evidence="1" key="3">
    <citation type="submission" date="2019-09" db="EMBL/GenBank/DDBJ databases">
        <title>Co-occurence of chitin degradation, pigmentation and bioactivity in marine Pseudoalteromonas.</title>
        <authorList>
            <person name="Sonnenschein E.C."/>
            <person name="Bech P.K."/>
        </authorList>
    </citation>
    <scope>NUCLEOTIDE SEQUENCE</scope>
    <source>
        <strain evidence="1">S3790</strain>
    </source>
</reference>
<dbReference type="EMBL" id="PNBW01000040">
    <property type="protein sequence ID" value="TMO75161.1"/>
    <property type="molecule type" value="Genomic_DNA"/>
</dbReference>
<sequence length="411" mass="47717">MDIKNGKIWALYLLPWLAYQASAFEGQLHGTVEISAHERGEQTSWTSGGWGMSRFGKHSDGLNVSRATLEGRLDLSSAWSGHAVAQYVPDPSHKLGFTEAYLSYQPLAKRYQFRSRIGAFYPRMSLENPALAWSSPYTYQYSALNAWIGEEVRTFGAEFELKRPARRFRSKYDMSFLGAIYKGNDPAGTLLAWRGFAPHDRQSVINERIQFAPLYALRAPQLAQQGQFVEPFSEVDGRFGYYVGTHVEYLKKHTLRLYWYDNNGDPSVLNQKTRQYAWDTKFWNIAWRSKLSRQTQFIMQAMFGNTAMGERRGVDNDFNSWFVMFSHTWQRYRISARVEHSKVIDKDIWQFDPNASQTNSVTVNLKKQLSAHWQVGAEWQYLDTQASFRPPVGRDENAYENLWRLTAKYQF</sequence>
<evidence type="ECO:0000313" key="2">
    <source>
        <dbReference type="EMBL" id="TMO75161.1"/>
    </source>
</evidence>
<evidence type="ECO:0000313" key="3">
    <source>
        <dbReference type="Proteomes" id="UP000307164"/>
    </source>
</evidence>
<dbReference type="SUPFAM" id="SSF56935">
    <property type="entry name" value="Porins"/>
    <property type="match status" value="1"/>
</dbReference>
<comment type="caution">
    <text evidence="1">The sequence shown here is derived from an EMBL/GenBank/DDBJ whole genome shotgun (WGS) entry which is preliminary data.</text>
</comment>
<evidence type="ECO:0000313" key="4">
    <source>
        <dbReference type="Proteomes" id="UP000307217"/>
    </source>
</evidence>